<feature type="domain" description="G5" evidence="3">
    <location>
        <begin position="590"/>
        <end position="670"/>
    </location>
</feature>
<dbReference type="CDD" id="cd00118">
    <property type="entry name" value="LysM"/>
    <property type="match status" value="1"/>
</dbReference>
<feature type="compositionally biased region" description="Basic and acidic residues" evidence="2">
    <location>
        <begin position="908"/>
        <end position="924"/>
    </location>
</feature>
<feature type="region of interest" description="Disordered" evidence="2">
    <location>
        <begin position="908"/>
        <end position="937"/>
    </location>
</feature>
<proteinExistence type="predicted"/>
<feature type="compositionally biased region" description="Acidic residues" evidence="2">
    <location>
        <begin position="300"/>
        <end position="329"/>
    </location>
</feature>
<dbReference type="Pfam" id="PF07501">
    <property type="entry name" value="G5"/>
    <property type="match status" value="9"/>
</dbReference>
<feature type="domain" description="G5" evidence="3">
    <location>
        <begin position="511"/>
        <end position="592"/>
    </location>
</feature>
<dbReference type="InterPro" id="IPR035940">
    <property type="entry name" value="CAP_sf"/>
</dbReference>
<reference evidence="5 6" key="1">
    <citation type="submission" date="2020-07" db="EMBL/GenBank/DDBJ databases">
        <title>Facklamia lactis sp. nov., isolated from raw milk.</title>
        <authorList>
            <person name="Doll E.V."/>
            <person name="Huptas C."/>
            <person name="Staib L."/>
            <person name="Wenning M."/>
            <person name="Scherer S."/>
        </authorList>
    </citation>
    <scope>NUCLEOTIDE SEQUENCE [LARGE SCALE GENOMIC DNA]</scope>
    <source>
        <strain evidence="5 6">DSM 104272</strain>
    </source>
</reference>
<feature type="compositionally biased region" description="Acidic residues" evidence="2">
    <location>
        <begin position="185"/>
        <end position="201"/>
    </location>
</feature>
<evidence type="ECO:0000259" key="3">
    <source>
        <dbReference type="PROSITE" id="PS51109"/>
    </source>
</evidence>
<dbReference type="EMBL" id="JACCEL010000001">
    <property type="protein sequence ID" value="MBG9977213.1"/>
    <property type="molecule type" value="Genomic_DNA"/>
</dbReference>
<feature type="compositionally biased region" description="Polar residues" evidence="2">
    <location>
        <begin position="150"/>
        <end position="166"/>
    </location>
</feature>
<dbReference type="PROSITE" id="PS51109">
    <property type="entry name" value="G5"/>
    <property type="match status" value="9"/>
</dbReference>
<feature type="domain" description="LysM" evidence="4">
    <location>
        <begin position="98"/>
        <end position="142"/>
    </location>
</feature>
<dbReference type="Gene3D" id="3.40.33.10">
    <property type="entry name" value="CAP"/>
    <property type="match status" value="1"/>
</dbReference>
<evidence type="ECO:0000313" key="6">
    <source>
        <dbReference type="Proteomes" id="UP000823401"/>
    </source>
</evidence>
<gene>
    <name evidence="5" type="ORF">HYQ42_00315</name>
</gene>
<feature type="compositionally biased region" description="Acidic residues" evidence="2">
    <location>
        <begin position="217"/>
        <end position="262"/>
    </location>
</feature>
<feature type="region of interest" description="Disordered" evidence="2">
    <location>
        <begin position="150"/>
        <end position="334"/>
    </location>
</feature>
<dbReference type="InterPro" id="IPR036779">
    <property type="entry name" value="LysM_dom_sf"/>
</dbReference>
<evidence type="ECO:0000256" key="1">
    <source>
        <dbReference type="ARBA" id="ARBA00022729"/>
    </source>
</evidence>
<comment type="caution">
    <text evidence="5">The sequence shown here is derived from an EMBL/GenBank/DDBJ whole genome shotgun (WGS) entry which is preliminary data.</text>
</comment>
<feature type="domain" description="G5" evidence="3">
    <location>
        <begin position="902"/>
        <end position="982"/>
    </location>
</feature>
<dbReference type="SUPFAM" id="SSF54106">
    <property type="entry name" value="LysM domain"/>
    <property type="match status" value="1"/>
</dbReference>
<evidence type="ECO:0000313" key="5">
    <source>
        <dbReference type="EMBL" id="MBG9977213.1"/>
    </source>
</evidence>
<evidence type="ECO:0000259" key="4">
    <source>
        <dbReference type="PROSITE" id="PS51782"/>
    </source>
</evidence>
<dbReference type="Pfam" id="PF01476">
    <property type="entry name" value="LysM"/>
    <property type="match status" value="1"/>
</dbReference>
<feature type="domain" description="G5" evidence="3">
    <location>
        <begin position="746"/>
        <end position="826"/>
    </location>
</feature>
<feature type="domain" description="G5" evidence="3">
    <location>
        <begin position="354"/>
        <end position="435"/>
    </location>
</feature>
<keyword evidence="6" id="KW-1185">Reference proteome</keyword>
<dbReference type="Proteomes" id="UP000823401">
    <property type="component" value="Unassembled WGS sequence"/>
</dbReference>
<sequence length="1299" mass="142990">MKLLRKVKGLWIAVALTGVVSTAALPVVTYAQVSDSQIAFVLSTELGSNFEGKSDLINDNIIKEEVKKALENASLIWQENTVEDIVEEVKRQEEAGLKAYVVQWGDTLSNIAEAVDKDVDKLIELNLIENPDLILTGDILDGVLNVESVTQSTSNNTPPSYVNNPVQEAEPSAPIPGDPNVDEPPAFEEAPEGETPDEDLESPVPETPDEPGIVEPDVPETPEEPGTDEPDVPEQPEEPGTDEPDVPEQPEEPGTDEPDVPEQPEVPETPEVPEQPETPGEEIPSEIPVETPEVPGNEAPTEEEVPAESEGIGEEVIEEEGESWQEEVPGEGGGLVNEETNTEEQLIPGDPTPGEDITQSTTTTKRFYVEPFKTIINYDGTVLSGDDIVEQEGINGEYVEITTVITEDGVVVNESTDTQVISNMVPRIIRRGTKTQQTVRTVQETYVINHGVDYVEDDGVPTGEEEVVQEGVNGQRVVTIEEVLDANGTIVSRTVISEDVTEAINKVIKVGTQVTEVRHYDIDESIDFTTDYVEDDTLPVGETEVVQTGQKGTAVRTFEVTYVNGDETNRVETGYVVTSNPVNEVIARGTQTTEVKQVTEDKTIEFDTEYRKNPNLPKGEEREVQAGVNGTERTTYNVTYVNGDEVDREVAGTEVVKAPVNRIVEVGSQVTETKTETKTESVEFKTVYRENPNLPKGEEREVQAGVNGEATRTFEVTLVNGDEASRKEVGYEVTKDPVDRIIEVGEQVTETKTETKTELVEFDTVYRGNPNLPKGEEREVQAGVDGTRTIKYEVTLVNGEVTSRKEVSSSVTKAPVNRIVEVGEQVTETKTETKTELVEFKTEYRKNPNLAKGEEKEVQKGVNGEATRTFEVTLVNGDEASRKEVGYEVTKDPVNRIIEVGAPVNETKTETKTESVGFDTEHRPNPNLAQGEEREVQAGKNGVRTIKYEVTYVNGEESSRKEVSSSVTTQPVNRIVEVGTQVTETKTETKTELVEFETVYRPNPNLPKGEEKLVQAGVDGTRTIKYEVTYVNDKVTSRKEVSNTVTKAPVNRIVEVGTKENQVSDDLIIEYKKGDKIGEYTLTKEVSFNVSDIVNADDAYKHKQAQTGGNLHTTSGQDESGQNWRIGIRMSEEVVDAFNDGTIFNHSIFNDHMLKLVNDLRQSVGKHTLEHAEVDLQGAADIRAQEMADYGSLRFENQPHTRPDGTKWHTVLPEDRNYGAGENIAGRSHHTNFYETLSETALAEAFFNQWKASDGHYANMIGTGYTGFATAVRIGTGVTPAQGDSVFNNLIAVQILKGR</sequence>
<dbReference type="InterPro" id="IPR011098">
    <property type="entry name" value="G5_dom"/>
</dbReference>
<keyword evidence="1" id="KW-0732">Signal</keyword>
<protein>
    <submittedName>
        <fullName evidence="5">G5 domain-containing protein</fullName>
    </submittedName>
</protein>
<dbReference type="InterPro" id="IPR018392">
    <property type="entry name" value="LysM"/>
</dbReference>
<dbReference type="RefSeq" id="WP_197103065.1">
    <property type="nucleotide sequence ID" value="NZ_JACCEL010000001.1"/>
</dbReference>
<dbReference type="SMART" id="SM01208">
    <property type="entry name" value="G5"/>
    <property type="match status" value="9"/>
</dbReference>
<name>A0ABS0LGA8_9LACT</name>
<evidence type="ECO:0000256" key="2">
    <source>
        <dbReference type="SAM" id="MobiDB-lite"/>
    </source>
</evidence>
<dbReference type="InterPro" id="IPR014044">
    <property type="entry name" value="CAP_dom"/>
</dbReference>
<feature type="domain" description="G5" evidence="3">
    <location>
        <begin position="432"/>
        <end position="514"/>
    </location>
</feature>
<dbReference type="Pfam" id="PF00188">
    <property type="entry name" value="CAP"/>
    <property type="match status" value="1"/>
</dbReference>
<dbReference type="CDD" id="cd05379">
    <property type="entry name" value="CAP_bacterial"/>
    <property type="match status" value="1"/>
</dbReference>
<feature type="domain" description="G5" evidence="3">
    <location>
        <begin position="668"/>
        <end position="748"/>
    </location>
</feature>
<dbReference type="Gene3D" id="2.20.230.10">
    <property type="entry name" value="Resuscitation-promoting factor rpfb"/>
    <property type="match status" value="9"/>
</dbReference>
<organism evidence="5 6">
    <name type="scientific">Ruoffia tabacinasalis</name>
    <dbReference type="NCBI Taxonomy" id="87458"/>
    <lineage>
        <taxon>Bacteria</taxon>
        <taxon>Bacillati</taxon>
        <taxon>Bacillota</taxon>
        <taxon>Bacilli</taxon>
        <taxon>Lactobacillales</taxon>
        <taxon>Aerococcaceae</taxon>
        <taxon>Ruoffia</taxon>
    </lineage>
</organism>
<feature type="domain" description="G5" evidence="3">
    <location>
        <begin position="824"/>
        <end position="904"/>
    </location>
</feature>
<feature type="domain" description="G5" evidence="3">
    <location>
        <begin position="980"/>
        <end position="1060"/>
    </location>
</feature>
<dbReference type="Gene3D" id="3.10.350.10">
    <property type="entry name" value="LysM domain"/>
    <property type="match status" value="1"/>
</dbReference>
<accession>A0ABS0LGA8</accession>
<dbReference type="PROSITE" id="PS51782">
    <property type="entry name" value="LYSM"/>
    <property type="match status" value="1"/>
</dbReference>